<dbReference type="InterPro" id="IPR029044">
    <property type="entry name" value="Nucleotide-diphossugar_trans"/>
</dbReference>
<dbReference type="Gene3D" id="3.90.550.10">
    <property type="entry name" value="Spore Coat Polysaccharide Biosynthesis Protein SpsA, Chain A"/>
    <property type="match status" value="1"/>
</dbReference>
<dbReference type="CDD" id="cd00761">
    <property type="entry name" value="Glyco_tranf_GTA_type"/>
    <property type="match status" value="1"/>
</dbReference>
<comment type="caution">
    <text evidence="2">The sequence shown here is derived from an EMBL/GenBank/DDBJ whole genome shotgun (WGS) entry which is preliminary data.</text>
</comment>
<dbReference type="InterPro" id="IPR001173">
    <property type="entry name" value="Glyco_trans_2-like"/>
</dbReference>
<gene>
    <name evidence="2" type="ORF">GT003_28115</name>
</gene>
<dbReference type="OrthoDB" id="6713581at2"/>
<dbReference type="SUPFAM" id="SSF53448">
    <property type="entry name" value="Nucleotide-diphospho-sugar transferases"/>
    <property type="match status" value="1"/>
</dbReference>
<protein>
    <submittedName>
        <fullName evidence="2">Glycosyltransferase</fullName>
    </submittedName>
</protein>
<dbReference type="EMBL" id="JAAAMU010000023">
    <property type="protein sequence ID" value="NBC72865.1"/>
    <property type="molecule type" value="Genomic_DNA"/>
</dbReference>
<evidence type="ECO:0000313" key="2">
    <source>
        <dbReference type="EMBL" id="NBC72865.1"/>
    </source>
</evidence>
<proteinExistence type="predicted"/>
<name>A0A7X4YUN0_9BACL</name>
<dbReference type="RefSeq" id="WP_161704266.1">
    <property type="nucleotide sequence ID" value="NZ_JAAAMU010000023.1"/>
</dbReference>
<feature type="domain" description="Glycosyltransferase 2-like" evidence="1">
    <location>
        <begin position="4"/>
        <end position="114"/>
    </location>
</feature>
<reference evidence="2 3" key="1">
    <citation type="submission" date="2020-01" db="EMBL/GenBank/DDBJ databases">
        <title>Paenibacillus soybeanensis sp. nov. isolated from the nodules of soybean (Glycine max(L.) Merr).</title>
        <authorList>
            <person name="Wang H."/>
        </authorList>
    </citation>
    <scope>NUCLEOTIDE SEQUENCE [LARGE SCALE GENOMIC DNA]</scope>
    <source>
        <strain evidence="2 3">DSM 23054</strain>
    </source>
</reference>
<dbReference type="AlphaFoldDB" id="A0A7X4YUN0"/>
<dbReference type="GO" id="GO:0016740">
    <property type="term" value="F:transferase activity"/>
    <property type="evidence" value="ECO:0007669"/>
    <property type="project" value="UniProtKB-KW"/>
</dbReference>
<evidence type="ECO:0000313" key="3">
    <source>
        <dbReference type="Proteomes" id="UP000558113"/>
    </source>
</evidence>
<sequence>MITVIACTMRSSCIDNVFENYDRQLWQDKQMIIVLNNDKMDIELYRQRASQYPENEVRVYQLPQKYMLGKCLNYAINLAEDGLIAKFDDDDYYGPKFLSETARAIKQGWASIVGKHTAYLYFKSKQALMVFRRGREWSYRRSVKGGTLVFKKSVWKRVPFPEFKKNGTDSGWLGRCVRRGFRVYSVSKRHYVCIRRKNWSSHTQKKSTLRYMSQCRLVRRTKNYRPYVN</sequence>
<accession>A0A7X4YUN0</accession>
<dbReference type="Proteomes" id="UP000558113">
    <property type="component" value="Unassembled WGS sequence"/>
</dbReference>
<keyword evidence="3" id="KW-1185">Reference proteome</keyword>
<keyword evidence="2" id="KW-0808">Transferase</keyword>
<evidence type="ECO:0000259" key="1">
    <source>
        <dbReference type="Pfam" id="PF00535"/>
    </source>
</evidence>
<organism evidence="2 3">
    <name type="scientific">Paenibacillus sacheonensis</name>
    <dbReference type="NCBI Taxonomy" id="742054"/>
    <lineage>
        <taxon>Bacteria</taxon>
        <taxon>Bacillati</taxon>
        <taxon>Bacillota</taxon>
        <taxon>Bacilli</taxon>
        <taxon>Bacillales</taxon>
        <taxon>Paenibacillaceae</taxon>
        <taxon>Paenibacillus</taxon>
    </lineage>
</organism>
<dbReference type="Pfam" id="PF00535">
    <property type="entry name" value="Glycos_transf_2"/>
    <property type="match status" value="1"/>
</dbReference>